<dbReference type="Gene3D" id="2.160.10.10">
    <property type="entry name" value="Hexapeptide repeat proteins"/>
    <property type="match status" value="1"/>
</dbReference>
<evidence type="ECO:0000256" key="3">
    <source>
        <dbReference type="PIRSR" id="PIRSR620019-2"/>
    </source>
</evidence>
<feature type="active site" description="Proton acceptor" evidence="2">
    <location>
        <position position="332"/>
    </location>
</feature>
<comment type="caution">
    <text evidence="6">The sequence shown here is derived from an EMBL/GenBank/DDBJ whole genome shotgun (WGS) entry which is preliminary data.</text>
</comment>
<reference evidence="6 7" key="1">
    <citation type="submission" date="2019-02" db="EMBL/GenBank/DDBJ databases">
        <title>Deep-cultivation of Planctomycetes and their phenomic and genomic characterization uncovers novel biology.</title>
        <authorList>
            <person name="Wiegand S."/>
            <person name="Jogler M."/>
            <person name="Boedeker C."/>
            <person name="Pinto D."/>
            <person name="Vollmers J."/>
            <person name="Rivas-Marin E."/>
            <person name="Kohn T."/>
            <person name="Peeters S.H."/>
            <person name="Heuer A."/>
            <person name="Rast P."/>
            <person name="Oberbeckmann S."/>
            <person name="Bunk B."/>
            <person name="Jeske O."/>
            <person name="Meyerdierks A."/>
            <person name="Storesund J.E."/>
            <person name="Kallscheuer N."/>
            <person name="Luecker S."/>
            <person name="Lage O.M."/>
            <person name="Pohl T."/>
            <person name="Merkel B.J."/>
            <person name="Hornburger P."/>
            <person name="Mueller R.-W."/>
            <person name="Bruemmer F."/>
            <person name="Labrenz M."/>
            <person name="Spormann A.M."/>
            <person name="Op Den Camp H."/>
            <person name="Overmann J."/>
            <person name="Amann R."/>
            <person name="Jetten M.S.M."/>
            <person name="Mascher T."/>
            <person name="Medema M.H."/>
            <person name="Devos D.P."/>
            <person name="Kaster A.-K."/>
            <person name="Ovreas L."/>
            <person name="Rohde M."/>
            <person name="Galperin M.Y."/>
            <person name="Jogler C."/>
        </authorList>
    </citation>
    <scope>NUCLEOTIDE SEQUENCE [LARGE SCALE GENOMIC DNA]</scope>
    <source>
        <strain evidence="6 7">Pan54</strain>
    </source>
</reference>
<dbReference type="GO" id="GO:0016780">
    <property type="term" value="F:phosphotransferase activity, for other substituted phosphate groups"/>
    <property type="evidence" value="ECO:0007669"/>
    <property type="project" value="TreeGrafter"/>
</dbReference>
<protein>
    <submittedName>
        <fullName evidence="6">Putative sugar transferase EpsL</fullName>
        <ecNumber evidence="6">2.-.-.-</ecNumber>
    </submittedName>
</protein>
<dbReference type="InterPro" id="IPR041561">
    <property type="entry name" value="PglD_N"/>
</dbReference>
<dbReference type="AlphaFoldDB" id="A0A5C5XBT7"/>
<comment type="similarity">
    <text evidence="1">Belongs to the bacterial sugar transferase family.</text>
</comment>
<sequence>MYSAYFKRTFDAVVASLLLVVLSPVIAILYALVRQILGAPVFFVQERTGKNGKSFHMVKFRTMKSSVDASGKPLPDEVRMTKFGNFLRKASLDELPELINVIRGQMSLVGPRPLLPQYLKFYTPEQNRRHDVLPGVTGWSQINGRNSLSWSAKFELDVWYVDNQSFLLDLIILLKTVFRVFNPAGVSQDGHATMPLFDQKSSSQIAVIGAGGHAKVVIETLRHSQEFVSAIFDDNPALWGQTFFAVPVTGPISKLTELPGHKAIVAIGNNDTRRELAEKLNCQWVTAIHPLSIISDSVEIGTGTLVAAGAVIQPDTKIGEHVIINTSASVDHDCRIDSFAHICPNASLAGGVHIGKCSLLGTGSTCIPGVRIGANCQIGAASVVTRDIPENSIAIGIPARALKSNILPQKQGKAAEQTDYKAA</sequence>
<feature type="binding site" evidence="3">
    <location>
        <position position="341"/>
    </location>
    <ligand>
        <name>acetyl-CoA</name>
        <dbReference type="ChEBI" id="CHEBI:57288"/>
    </ligand>
</feature>
<dbReference type="OrthoDB" id="9766874at2"/>
<evidence type="ECO:0000259" key="5">
    <source>
        <dbReference type="Pfam" id="PF17836"/>
    </source>
</evidence>
<gene>
    <name evidence="6" type="primary">epsL_1</name>
    <name evidence="6" type="ORF">Pan54_03230</name>
</gene>
<feature type="site" description="Increases basicity of active site His" evidence="2">
    <location>
        <position position="333"/>
    </location>
</feature>
<name>A0A5C5XBT7_9PLAN</name>
<feature type="binding site" evidence="3">
    <location>
        <position position="268"/>
    </location>
    <ligand>
        <name>substrate</name>
    </ligand>
</feature>
<dbReference type="RefSeq" id="WP_146501815.1">
    <property type="nucleotide sequence ID" value="NZ_SJPG01000001.1"/>
</dbReference>
<evidence type="ECO:0000256" key="2">
    <source>
        <dbReference type="PIRSR" id="PIRSR620019-1"/>
    </source>
</evidence>
<evidence type="ECO:0000313" key="6">
    <source>
        <dbReference type="EMBL" id="TWT59615.1"/>
    </source>
</evidence>
<keyword evidence="7" id="KW-1185">Reference proteome</keyword>
<accession>A0A5C5XBT7</accession>
<dbReference type="EC" id="2.-.-.-" evidence="6"/>
<dbReference type="Pfam" id="PF17836">
    <property type="entry name" value="PglD_N"/>
    <property type="match status" value="1"/>
</dbReference>
<dbReference type="Pfam" id="PF02397">
    <property type="entry name" value="Bac_transf"/>
    <property type="match status" value="1"/>
</dbReference>
<dbReference type="Proteomes" id="UP000316095">
    <property type="component" value="Unassembled WGS sequence"/>
</dbReference>
<proteinExistence type="inferred from homology"/>
<dbReference type="PANTHER" id="PTHR30576">
    <property type="entry name" value="COLANIC BIOSYNTHESIS UDP-GLUCOSE LIPID CARRIER TRANSFERASE"/>
    <property type="match status" value="1"/>
</dbReference>
<feature type="domain" description="PglD N-terminal" evidence="5">
    <location>
        <begin position="204"/>
        <end position="280"/>
    </location>
</feature>
<dbReference type="SUPFAM" id="SSF51161">
    <property type="entry name" value="Trimeric LpxA-like enzymes"/>
    <property type="match status" value="1"/>
</dbReference>
<keyword evidence="6" id="KW-0808">Transferase</keyword>
<dbReference type="InterPro" id="IPR011004">
    <property type="entry name" value="Trimer_LpxA-like_sf"/>
</dbReference>
<dbReference type="Gene3D" id="3.40.50.20">
    <property type="match status" value="1"/>
</dbReference>
<evidence type="ECO:0000313" key="7">
    <source>
        <dbReference type="Proteomes" id="UP000316095"/>
    </source>
</evidence>
<feature type="domain" description="Bacterial sugar transferase" evidence="4">
    <location>
        <begin position="7"/>
        <end position="181"/>
    </location>
</feature>
<dbReference type="InterPro" id="IPR020019">
    <property type="entry name" value="AcTrfase_PglD-like"/>
</dbReference>
<dbReference type="CDD" id="cd03360">
    <property type="entry name" value="LbH_AT_putative"/>
    <property type="match status" value="1"/>
</dbReference>
<evidence type="ECO:0000256" key="1">
    <source>
        <dbReference type="ARBA" id="ARBA00006464"/>
    </source>
</evidence>
<dbReference type="InterPro" id="IPR003362">
    <property type="entry name" value="Bact_transf"/>
</dbReference>
<evidence type="ECO:0000259" key="4">
    <source>
        <dbReference type="Pfam" id="PF02397"/>
    </source>
</evidence>
<dbReference type="EMBL" id="SJPG01000001">
    <property type="protein sequence ID" value="TWT59615.1"/>
    <property type="molecule type" value="Genomic_DNA"/>
</dbReference>
<dbReference type="PANTHER" id="PTHR30576:SF8">
    <property type="entry name" value="UNDECAPRENYL-PHOSPHATE GALACTOSE PHOSPHOTRANSFERASE"/>
    <property type="match status" value="1"/>
</dbReference>
<dbReference type="NCBIfam" id="TIGR03570">
    <property type="entry name" value="NeuD_NnaD"/>
    <property type="match status" value="1"/>
</dbReference>
<organism evidence="6 7">
    <name type="scientific">Rubinisphaera italica</name>
    <dbReference type="NCBI Taxonomy" id="2527969"/>
    <lineage>
        <taxon>Bacteria</taxon>
        <taxon>Pseudomonadati</taxon>
        <taxon>Planctomycetota</taxon>
        <taxon>Planctomycetia</taxon>
        <taxon>Planctomycetales</taxon>
        <taxon>Planctomycetaceae</taxon>
        <taxon>Rubinisphaera</taxon>
    </lineage>
</organism>